<dbReference type="OrthoDB" id="9804028at2"/>
<dbReference type="SUPFAM" id="SSF51182">
    <property type="entry name" value="RmlC-like cupins"/>
    <property type="match status" value="1"/>
</dbReference>
<feature type="domain" description="Cupin type-2" evidence="2">
    <location>
        <begin position="51"/>
        <end position="119"/>
    </location>
</feature>
<dbReference type="InterPro" id="IPR014710">
    <property type="entry name" value="RmlC-like_jellyroll"/>
</dbReference>
<dbReference type="STRING" id="445932.Emin_0997"/>
<evidence type="ECO:0000313" key="3">
    <source>
        <dbReference type="EMBL" id="ACC98550.1"/>
    </source>
</evidence>
<proteinExistence type="predicted"/>
<dbReference type="InterPro" id="IPR051610">
    <property type="entry name" value="GPI/OXD"/>
</dbReference>
<dbReference type="Proteomes" id="UP000001029">
    <property type="component" value="Chromosome"/>
</dbReference>
<keyword evidence="1" id="KW-0479">Metal-binding</keyword>
<dbReference type="InterPro" id="IPR011051">
    <property type="entry name" value="RmlC_Cupin_sf"/>
</dbReference>
<name>B2KDF4_ELUMP</name>
<dbReference type="Gene3D" id="2.60.120.10">
    <property type="entry name" value="Jelly Rolls"/>
    <property type="match status" value="1"/>
</dbReference>
<dbReference type="KEGG" id="emi:Emin_0997"/>
<reference evidence="3 4" key="1">
    <citation type="journal article" date="2009" name="Appl. Environ. Microbiol.">
        <title>Genomic analysis of 'Elusimicrobium minutum,' the first cultivated representative of the phylum 'Elusimicrobia' (formerly termite group 1).</title>
        <authorList>
            <person name="Herlemann D.P.R."/>
            <person name="Geissinger O."/>
            <person name="Ikeda-Ohtsubo W."/>
            <person name="Kunin V."/>
            <person name="Sun H."/>
            <person name="Lapidus A."/>
            <person name="Hugenholtz P."/>
            <person name="Brune A."/>
        </authorList>
    </citation>
    <scope>NUCLEOTIDE SEQUENCE [LARGE SCALE GENOMIC DNA]</scope>
    <source>
        <strain evidence="3 4">Pei191</strain>
    </source>
</reference>
<dbReference type="GO" id="GO:0046872">
    <property type="term" value="F:metal ion binding"/>
    <property type="evidence" value="ECO:0007669"/>
    <property type="project" value="UniProtKB-KW"/>
</dbReference>
<accession>B2KDF4</accession>
<evidence type="ECO:0000259" key="2">
    <source>
        <dbReference type="Pfam" id="PF07883"/>
    </source>
</evidence>
<keyword evidence="4" id="KW-1185">Reference proteome</keyword>
<dbReference type="InterPro" id="IPR013096">
    <property type="entry name" value="Cupin_2"/>
</dbReference>
<keyword evidence="3" id="KW-0413">Isomerase</keyword>
<dbReference type="AlphaFoldDB" id="B2KDF4"/>
<dbReference type="GO" id="GO:0016853">
    <property type="term" value="F:isomerase activity"/>
    <property type="evidence" value="ECO:0007669"/>
    <property type="project" value="UniProtKB-KW"/>
</dbReference>
<gene>
    <name evidence="3" type="ordered locus">Emin_0997</name>
</gene>
<dbReference type="PANTHER" id="PTHR35848">
    <property type="entry name" value="OXALATE-BINDING PROTEIN"/>
    <property type="match status" value="1"/>
</dbReference>
<dbReference type="RefSeq" id="WP_012415165.1">
    <property type="nucleotide sequence ID" value="NC_010644.1"/>
</dbReference>
<sequence>MSKKMEITKEEANFTALNIGKFDDLSKYTETKGKVFLKEMIKATSVEISFQLLPAGTRLPFAHIHKQNEEVYIVIKGKGIFEVDGVSFPIEEGSLVRVAPKGKRILESAPDSEMVYMVVQAKENSLRQWTQNDGVIA</sequence>
<dbReference type="Pfam" id="PF07883">
    <property type="entry name" value="Cupin_2"/>
    <property type="match status" value="1"/>
</dbReference>
<protein>
    <submittedName>
        <fullName evidence="3">Putative mannose-6-phosphate isomerase</fullName>
    </submittedName>
</protein>
<dbReference type="HOGENOM" id="CLU_118568_1_0_0"/>
<organism evidence="3 4">
    <name type="scientific">Elusimicrobium minutum (strain Pei191)</name>
    <dbReference type="NCBI Taxonomy" id="445932"/>
    <lineage>
        <taxon>Bacteria</taxon>
        <taxon>Pseudomonadati</taxon>
        <taxon>Elusimicrobiota</taxon>
        <taxon>Elusimicrobia</taxon>
        <taxon>Elusimicrobiales</taxon>
        <taxon>Elusimicrobiaceae</taxon>
        <taxon>Elusimicrobium</taxon>
    </lineage>
</organism>
<dbReference type="PANTHER" id="PTHR35848:SF6">
    <property type="entry name" value="CUPIN TYPE-2 DOMAIN-CONTAINING PROTEIN"/>
    <property type="match status" value="1"/>
</dbReference>
<dbReference type="EMBL" id="CP001055">
    <property type="protein sequence ID" value="ACC98550.1"/>
    <property type="molecule type" value="Genomic_DNA"/>
</dbReference>
<evidence type="ECO:0000256" key="1">
    <source>
        <dbReference type="ARBA" id="ARBA00022723"/>
    </source>
</evidence>
<evidence type="ECO:0000313" key="4">
    <source>
        <dbReference type="Proteomes" id="UP000001029"/>
    </source>
</evidence>
<dbReference type="CDD" id="cd06985">
    <property type="entry name" value="cupin_BF4112"/>
    <property type="match status" value="1"/>
</dbReference>